<reference evidence="1" key="1">
    <citation type="submission" date="2022-12" db="EMBL/GenBank/DDBJ databases">
        <title>Draft genome sequence of the thermophilic strain Brevibacillus thermoruber HT42, isolated from Los Humeros, Puebla, Mexico, with biotechnological potential.</title>
        <authorList>
            <person name="Lara Sanchez J."/>
            <person name="Solis Palacios R."/>
            <person name="Bustos Baena A.S."/>
            <person name="Ruz Baez A.E."/>
            <person name="Espinosa Luna G."/>
            <person name="Oliart Ros R.M."/>
        </authorList>
    </citation>
    <scope>NUCLEOTIDE SEQUENCE</scope>
    <source>
        <strain evidence="1">HT42</strain>
    </source>
</reference>
<dbReference type="EMBL" id="JAPYYP010000031">
    <property type="protein sequence ID" value="MDA5110393.1"/>
    <property type="molecule type" value="Genomic_DNA"/>
</dbReference>
<name>A0A9X3TV15_9BACL</name>
<organism evidence="1 2">
    <name type="scientific">Brevibacillus thermoruber</name>
    <dbReference type="NCBI Taxonomy" id="33942"/>
    <lineage>
        <taxon>Bacteria</taxon>
        <taxon>Bacillati</taxon>
        <taxon>Bacillota</taxon>
        <taxon>Bacilli</taxon>
        <taxon>Bacillales</taxon>
        <taxon>Paenibacillaceae</taxon>
        <taxon>Brevibacillus</taxon>
    </lineage>
</organism>
<comment type="caution">
    <text evidence="1">The sequence shown here is derived from an EMBL/GenBank/DDBJ whole genome shotgun (WGS) entry which is preliminary data.</text>
</comment>
<gene>
    <name evidence="1" type="ORF">O3V59_18695</name>
</gene>
<protein>
    <recommendedName>
        <fullName evidence="3">Coproporphyrinogen III oxidase</fullName>
    </recommendedName>
</protein>
<accession>A0A9X3TV15</accession>
<sequence length="152" mass="17351">MPLTHEFFLIRKEIMVDRQFYLSPPHEGIVVIHDDIITYIWDSLMWIPTHNPGKRNFPADYGLNYHGVTIVQDGGAALLRDICLSWCTLFSLAPQTFQLKGAYTHSSGERIEEGGYEKIRCDRTELTKLLKDLANLADRALTDGYCILHIGI</sequence>
<dbReference type="Proteomes" id="UP001151071">
    <property type="component" value="Unassembled WGS sequence"/>
</dbReference>
<evidence type="ECO:0000313" key="1">
    <source>
        <dbReference type="EMBL" id="MDA5110393.1"/>
    </source>
</evidence>
<dbReference type="RefSeq" id="WP_271140741.1">
    <property type="nucleotide sequence ID" value="NZ_JAPYYP010000031.1"/>
</dbReference>
<proteinExistence type="predicted"/>
<keyword evidence="2" id="KW-1185">Reference proteome</keyword>
<evidence type="ECO:0000313" key="2">
    <source>
        <dbReference type="Proteomes" id="UP001151071"/>
    </source>
</evidence>
<evidence type="ECO:0008006" key="3">
    <source>
        <dbReference type="Google" id="ProtNLM"/>
    </source>
</evidence>
<dbReference type="AlphaFoldDB" id="A0A9X3TV15"/>